<accession>A0ABW0NJJ1</accession>
<dbReference type="Proteomes" id="UP001596039">
    <property type="component" value="Unassembled WGS sequence"/>
</dbReference>
<protein>
    <recommendedName>
        <fullName evidence="4">TPM domain-containing protein</fullName>
    </recommendedName>
</protein>
<dbReference type="EMBL" id="JBHSMG010000001">
    <property type="protein sequence ID" value="MFC5500761.1"/>
    <property type="molecule type" value="Genomic_DNA"/>
</dbReference>
<sequence>MRADLPTVVGLVIGIVVVAFVGLTVAGFVLLARRARREASSPAPGRTSAGVSLVQADDAIKAGDDELDFALAQFGEERTREFATVLARAKADLTRAFRLQQQLDDGTPDSEQQRTEWTRQIRSLADGARESVTAMTASFDELRRSEAGAPETLAVLRASLVALASRRAAGADTISELRTRYLDSAIGTVDADLAAADAALSSATTAVDEADAALAASTVPNVVDQLAAAHAALGTATRRLDAIDHRRDELAAAEASIAELVRHASDAIAAARSLRDAPPDPDSADEVNAAIAALQGELGAAAASGRVDPAARLDRLVDASDKLDIAVASAQNQQRRLDGARSALGGALVSARSQIAAVTDYIDGHRGGVGAQARTRLAEAQRQLVLAQNEADPVAALDIARRAQTDARDADALARYDTGG</sequence>
<comment type="caution">
    <text evidence="2">The sequence shown here is derived from an EMBL/GenBank/DDBJ whole genome shotgun (WGS) entry which is preliminary data.</text>
</comment>
<keyword evidence="1" id="KW-0472">Membrane</keyword>
<proteinExistence type="predicted"/>
<evidence type="ECO:0000313" key="2">
    <source>
        <dbReference type="EMBL" id="MFC5500761.1"/>
    </source>
</evidence>
<name>A0ABW0NJJ1_9MICO</name>
<keyword evidence="1" id="KW-1133">Transmembrane helix</keyword>
<evidence type="ECO:0000313" key="3">
    <source>
        <dbReference type="Proteomes" id="UP001596039"/>
    </source>
</evidence>
<keyword evidence="1" id="KW-0812">Transmembrane</keyword>
<keyword evidence="3" id="KW-1185">Reference proteome</keyword>
<evidence type="ECO:0000256" key="1">
    <source>
        <dbReference type="SAM" id="Phobius"/>
    </source>
</evidence>
<reference evidence="3" key="1">
    <citation type="journal article" date="2019" name="Int. J. Syst. Evol. Microbiol.">
        <title>The Global Catalogue of Microorganisms (GCM) 10K type strain sequencing project: providing services to taxonomists for standard genome sequencing and annotation.</title>
        <authorList>
            <consortium name="The Broad Institute Genomics Platform"/>
            <consortium name="The Broad Institute Genome Sequencing Center for Infectious Disease"/>
            <person name="Wu L."/>
            <person name="Ma J."/>
        </authorList>
    </citation>
    <scope>NUCLEOTIDE SEQUENCE [LARGE SCALE GENOMIC DNA]</scope>
    <source>
        <strain evidence="3">CGMCC 4.6997</strain>
    </source>
</reference>
<organism evidence="2 3">
    <name type="scientific">Lysinimonas soli</name>
    <dbReference type="NCBI Taxonomy" id="1074233"/>
    <lineage>
        <taxon>Bacteria</taxon>
        <taxon>Bacillati</taxon>
        <taxon>Actinomycetota</taxon>
        <taxon>Actinomycetes</taxon>
        <taxon>Micrococcales</taxon>
        <taxon>Microbacteriaceae</taxon>
        <taxon>Lysinimonas</taxon>
    </lineage>
</organism>
<gene>
    <name evidence="2" type="ORF">ACFPJ4_00750</name>
</gene>
<evidence type="ECO:0008006" key="4">
    <source>
        <dbReference type="Google" id="ProtNLM"/>
    </source>
</evidence>
<feature type="transmembrane region" description="Helical" evidence="1">
    <location>
        <begin position="6"/>
        <end position="31"/>
    </location>
</feature>
<dbReference type="RefSeq" id="WP_386738371.1">
    <property type="nucleotide sequence ID" value="NZ_JBHSMG010000001.1"/>
</dbReference>